<dbReference type="Pfam" id="PF21172">
    <property type="entry name" value="CueP"/>
    <property type="match status" value="1"/>
</dbReference>
<accession>A0ABY2SHI7</accession>
<protein>
    <recommendedName>
        <fullName evidence="4">Periplasmic or exported protein</fullName>
    </recommendedName>
</protein>
<dbReference type="EMBL" id="SZPQ01000028">
    <property type="protein sequence ID" value="TKI04506.1"/>
    <property type="molecule type" value="Genomic_DNA"/>
</dbReference>
<feature type="signal peptide" evidence="1">
    <location>
        <begin position="1"/>
        <end position="19"/>
    </location>
</feature>
<dbReference type="NCBIfam" id="NF038095">
    <property type="entry name" value="met_chaper_CueP"/>
    <property type="match status" value="1"/>
</dbReference>
<dbReference type="Proteomes" id="UP000305202">
    <property type="component" value="Unassembled WGS sequence"/>
</dbReference>
<evidence type="ECO:0000256" key="1">
    <source>
        <dbReference type="SAM" id="SignalP"/>
    </source>
</evidence>
<evidence type="ECO:0000313" key="2">
    <source>
        <dbReference type="EMBL" id="TKI04506.1"/>
    </source>
</evidence>
<dbReference type="Gene3D" id="2.60.40.3700">
    <property type="match status" value="1"/>
</dbReference>
<keyword evidence="1" id="KW-0732">Signal</keyword>
<comment type="caution">
    <text evidence="2">The sequence shown here is derived from an EMBL/GenBank/DDBJ whole genome shotgun (WGS) entry which is preliminary data.</text>
</comment>
<keyword evidence="3" id="KW-1185">Reference proteome</keyword>
<dbReference type="InterPro" id="IPR047808">
    <property type="entry name" value="CueP-like"/>
</dbReference>
<name>A0ABY2SHI7_9HYPH</name>
<proteinExistence type="predicted"/>
<sequence length="179" mass="19304">MKTALVALSLILSGQAAYAGTQDFLAQNGLIGKTPRQIIDEINQPNTTQPLNFSASVTSTELRLTDGKDSVSYPLGDKFYLSFAPYLNQTHPCFNHSLTSCRGELGNTAFNVNITDQTGKVILNRTMTSYRNGFVGVWLPRNITGTLKVTYNGMTASTPIATTSDSQTCVTGLQLVKSA</sequence>
<dbReference type="NCBIfam" id="NF038094">
    <property type="entry name" value="CueP_fam"/>
    <property type="match status" value="1"/>
</dbReference>
<evidence type="ECO:0000313" key="3">
    <source>
        <dbReference type="Proteomes" id="UP000305202"/>
    </source>
</evidence>
<gene>
    <name evidence="2" type="ORF">FCN80_17830</name>
</gene>
<evidence type="ECO:0008006" key="4">
    <source>
        <dbReference type="Google" id="ProtNLM"/>
    </source>
</evidence>
<reference evidence="2 3" key="1">
    <citation type="submission" date="2019-04" db="EMBL/GenBank/DDBJ databases">
        <authorList>
            <person name="Li M."/>
            <person name="Gao C."/>
        </authorList>
    </citation>
    <scope>NUCLEOTIDE SEQUENCE [LARGE SCALE GENOMIC DNA]</scope>
    <source>
        <strain evidence="2 3">BGMRC 2031</strain>
    </source>
</reference>
<feature type="chain" id="PRO_5046721118" description="Periplasmic or exported protein" evidence="1">
    <location>
        <begin position="20"/>
        <end position="179"/>
    </location>
</feature>
<organism evidence="2 3">
    <name type="scientific">Martelella alba</name>
    <dbReference type="NCBI Taxonomy" id="2590451"/>
    <lineage>
        <taxon>Bacteria</taxon>
        <taxon>Pseudomonadati</taxon>
        <taxon>Pseudomonadota</taxon>
        <taxon>Alphaproteobacteria</taxon>
        <taxon>Hyphomicrobiales</taxon>
        <taxon>Aurantimonadaceae</taxon>
        <taxon>Martelella</taxon>
    </lineage>
</organism>